<evidence type="ECO:0000256" key="17">
    <source>
        <dbReference type="RuleBase" id="RU362060"/>
    </source>
</evidence>
<dbReference type="InterPro" id="IPR000823">
    <property type="entry name" value="Peroxidase_pln"/>
</dbReference>
<feature type="binding site" evidence="14">
    <location>
        <position position="74"/>
    </location>
    <ligand>
        <name>Ca(2+)</name>
        <dbReference type="ChEBI" id="CHEBI:29108"/>
        <label>1</label>
    </ligand>
</feature>
<evidence type="ECO:0000256" key="6">
    <source>
        <dbReference type="ARBA" id="ARBA00022837"/>
    </source>
</evidence>
<reference evidence="19" key="2">
    <citation type="submission" date="2020-03" db="EMBL/GenBank/DDBJ databases">
        <title>The second near-complete assembly of the hexaploid bread wheat (Triticum aestivum) genome.</title>
        <authorList>
            <person name="Zimin A.V."/>
            <person name="Puiu D."/>
            <person name="Shumante A."/>
            <person name="Alonge M."/>
            <person name="Salzberg S.L."/>
        </authorList>
    </citation>
    <scope>NUCLEOTIDE SEQUENCE</scope>
    <source>
        <tissue evidence="19">Leaf</tissue>
    </source>
</reference>
<name>A0A3B6FK76_WHEAT</name>
<feature type="site" description="Transition state stabilizer" evidence="15">
    <location>
        <position position="69"/>
    </location>
</feature>
<comment type="cofactor">
    <cofactor evidence="14 17">
        <name>Ca(2+)</name>
        <dbReference type="ChEBI" id="CHEBI:29108"/>
    </cofactor>
    <text evidence="14 17">Binds 2 calcium ions per subunit.</text>
</comment>
<evidence type="ECO:0000256" key="11">
    <source>
        <dbReference type="ARBA" id="ARBA00023324"/>
    </source>
</evidence>
<evidence type="ECO:0000259" key="18">
    <source>
        <dbReference type="PROSITE" id="PS50873"/>
    </source>
</evidence>
<evidence type="ECO:0000256" key="13">
    <source>
        <dbReference type="PIRSR" id="PIRSR600823-2"/>
    </source>
</evidence>
<feature type="signal peptide" evidence="17">
    <location>
        <begin position="1"/>
        <end position="26"/>
    </location>
</feature>
<evidence type="ECO:0000256" key="1">
    <source>
        <dbReference type="ARBA" id="ARBA00000189"/>
    </source>
</evidence>
<dbReference type="Gene3D" id="1.10.420.10">
    <property type="entry name" value="Peroxidase, domain 2"/>
    <property type="match status" value="1"/>
</dbReference>
<sequence length="329" mass="34752">MAGGRVNLAMVFLMALHGLLPPSTHAALQDGFYGTRTNCTVDVEAVVRGVVEQHVSRSADGGSGAGLIRLHFHDCFVKGCDGSVLIDPSPVNPDPEKASPANGGLRGIDVVEEAKRQLEAACPGTVSCADILAFAARDAAYVLSSGAISYDVPSGRRDGLTSDASDASQSLPPPFAQLDDLVRAFASKGFGIDELVALSGAHSIGRAHCSSFRDRIHPAVHETMDPSYGADMRSRCPEDAGAEERVAQDQATSGDLDGRYFENVLAGRVLFNSDRALIDDGGTRRMVEDNAGDQGEWAAKFAAAMRKMSELTGTGEGEIREFCHVTNRG</sequence>
<dbReference type="Gene3D" id="1.10.520.10">
    <property type="match status" value="1"/>
</dbReference>
<comment type="similarity">
    <text evidence="2">Belongs to the peroxidase family. Ascorbate peroxidase subfamily.</text>
</comment>
<dbReference type="PRINTS" id="PR00461">
    <property type="entry name" value="PLPEROXIDASE"/>
</dbReference>
<gene>
    <name evidence="19" type="ORF">CFC21_082762</name>
</gene>
<evidence type="ECO:0000256" key="8">
    <source>
        <dbReference type="ARBA" id="ARBA00023004"/>
    </source>
</evidence>
<feature type="binding site" evidence="14">
    <location>
        <position position="79"/>
    </location>
    <ligand>
        <name>Ca(2+)</name>
        <dbReference type="ChEBI" id="CHEBI:29108"/>
        <label>1</label>
    </ligand>
</feature>
<keyword evidence="3 17" id="KW-0575">Peroxidase</keyword>
<comment type="similarity">
    <text evidence="17">Belongs to the peroxidase family. Classical plant (class III) peroxidase subfamily.</text>
</comment>
<feature type="binding site" evidence="14">
    <location>
        <position position="83"/>
    </location>
    <ligand>
        <name>Ca(2+)</name>
        <dbReference type="ChEBI" id="CHEBI:29108"/>
        <label>1</label>
    </ligand>
</feature>
<proteinExistence type="inferred from homology"/>
<protein>
    <recommendedName>
        <fullName evidence="17">Peroxidase</fullName>
        <ecNumber evidence="17">1.11.1.7</ecNumber>
    </recommendedName>
</protein>
<dbReference type="PANTHER" id="PTHR31235">
    <property type="entry name" value="PEROXIDASE 25-RELATED"/>
    <property type="match status" value="1"/>
</dbReference>
<feature type="active site" description="Proton acceptor" evidence="12">
    <location>
        <position position="73"/>
    </location>
</feature>
<dbReference type="EMBL" id="CM022226">
    <property type="protein sequence ID" value="KAF7078302.1"/>
    <property type="molecule type" value="Genomic_DNA"/>
</dbReference>
<evidence type="ECO:0000256" key="9">
    <source>
        <dbReference type="ARBA" id="ARBA00023157"/>
    </source>
</evidence>
<evidence type="ECO:0000256" key="7">
    <source>
        <dbReference type="ARBA" id="ARBA00023002"/>
    </source>
</evidence>
<feature type="domain" description="Plant heme peroxidase family profile" evidence="18">
    <location>
        <begin position="27"/>
        <end position="327"/>
    </location>
</feature>
<feature type="binding site" description="axial binding residue" evidence="14">
    <location>
        <position position="202"/>
    </location>
    <ligand>
        <name>heme b</name>
        <dbReference type="ChEBI" id="CHEBI:60344"/>
    </ligand>
    <ligandPart>
        <name>Fe</name>
        <dbReference type="ChEBI" id="CHEBI:18248"/>
    </ligandPart>
</feature>
<evidence type="ECO:0000256" key="12">
    <source>
        <dbReference type="PIRSR" id="PIRSR600823-1"/>
    </source>
</evidence>
<dbReference type="PROSITE" id="PS50873">
    <property type="entry name" value="PEROXIDASE_4"/>
    <property type="match status" value="1"/>
</dbReference>
<dbReference type="EC" id="1.11.1.7" evidence="17"/>
<dbReference type="Proteomes" id="UP000815260">
    <property type="component" value="Chromosome 6A"/>
</dbReference>
<feature type="binding site" evidence="13">
    <location>
        <position position="172"/>
    </location>
    <ligand>
        <name>substrate</name>
    </ligand>
</feature>
<feature type="chain" id="PRO_5044953576" description="Peroxidase" evidence="17">
    <location>
        <begin position="27"/>
        <end position="329"/>
    </location>
</feature>
<accession>A0A3B6FK76</accession>
<keyword evidence="5 14" id="KW-0479">Metal-binding</keyword>
<dbReference type="SUPFAM" id="SSF48113">
    <property type="entry name" value="Heme-dependent peroxidases"/>
    <property type="match status" value="1"/>
</dbReference>
<dbReference type="OMA" id="RAHCASF"/>
<dbReference type="InterPro" id="IPR002016">
    <property type="entry name" value="Haem_peroxidase"/>
</dbReference>
<feature type="binding site" evidence="14">
    <location>
        <position position="77"/>
    </location>
    <ligand>
        <name>Ca(2+)</name>
        <dbReference type="ChEBI" id="CHEBI:29108"/>
        <label>1</label>
    </ligand>
</feature>
<keyword evidence="6 14" id="KW-0106">Calcium</keyword>
<feature type="disulfide bond" evidence="16">
    <location>
        <begin position="209"/>
        <end position="236"/>
    </location>
</feature>
<dbReference type="InterPro" id="IPR019793">
    <property type="entry name" value="Peroxidases_heam-ligand_BS"/>
</dbReference>
<evidence type="ECO:0000313" key="19">
    <source>
        <dbReference type="EMBL" id="KAF7078302.1"/>
    </source>
</evidence>
<feature type="disulfide bond" evidence="16">
    <location>
        <begin position="75"/>
        <end position="80"/>
    </location>
</feature>
<feature type="binding site" evidence="14">
    <location>
        <position position="257"/>
    </location>
    <ligand>
        <name>Ca(2+)</name>
        <dbReference type="ChEBI" id="CHEBI:29108"/>
        <label>2</label>
    </ligand>
</feature>
<comment type="caution">
    <text evidence="19">The sequence shown here is derived from an EMBL/GenBank/DDBJ whole genome shotgun (WGS) entry which is preliminary data.</text>
</comment>
<dbReference type="PROSITE" id="PS00435">
    <property type="entry name" value="PEROXIDASE_1"/>
    <property type="match status" value="1"/>
</dbReference>
<dbReference type="CDD" id="cd00693">
    <property type="entry name" value="secretory_peroxidase"/>
    <property type="match status" value="1"/>
</dbReference>
<evidence type="ECO:0000256" key="10">
    <source>
        <dbReference type="ARBA" id="ARBA00023283"/>
    </source>
</evidence>
<feature type="disulfide bond" evidence="16">
    <location>
        <begin position="39"/>
        <end position="122"/>
    </location>
</feature>
<dbReference type="PROSITE" id="PS00436">
    <property type="entry name" value="PEROXIDASE_2"/>
    <property type="match status" value="1"/>
</dbReference>
<evidence type="ECO:0000256" key="4">
    <source>
        <dbReference type="ARBA" id="ARBA00022617"/>
    </source>
</evidence>
<evidence type="ECO:0000256" key="15">
    <source>
        <dbReference type="PIRSR" id="PIRSR600823-4"/>
    </source>
</evidence>
<keyword evidence="10" id="KW-0873">Pyrrolidone carboxylic acid</keyword>
<keyword evidence="9 16" id="KW-1015">Disulfide bond</keyword>
<comment type="cofactor">
    <cofactor evidence="14 17">
        <name>heme b</name>
        <dbReference type="ChEBI" id="CHEBI:60344"/>
    </cofactor>
    <text evidence="14 17">Binds 1 heme b (iron(II)-protoporphyrin IX) group per subunit.</text>
</comment>
<dbReference type="PRINTS" id="PR00458">
    <property type="entry name" value="PEROXIDASE"/>
</dbReference>
<dbReference type="Pfam" id="PF00141">
    <property type="entry name" value="peroxidase"/>
    <property type="match status" value="1"/>
</dbReference>
<organism evidence="19">
    <name type="scientific">Triticum aestivum</name>
    <name type="common">Wheat</name>
    <dbReference type="NCBI Taxonomy" id="4565"/>
    <lineage>
        <taxon>Eukaryota</taxon>
        <taxon>Viridiplantae</taxon>
        <taxon>Streptophyta</taxon>
        <taxon>Embryophyta</taxon>
        <taxon>Tracheophyta</taxon>
        <taxon>Spermatophyta</taxon>
        <taxon>Magnoliopsida</taxon>
        <taxon>Liliopsida</taxon>
        <taxon>Poales</taxon>
        <taxon>Poaceae</taxon>
        <taxon>BOP clade</taxon>
        <taxon>Pooideae</taxon>
        <taxon>Triticodae</taxon>
        <taxon>Triticeae</taxon>
        <taxon>Triticinae</taxon>
        <taxon>Triticum</taxon>
    </lineage>
</organism>
<evidence type="ECO:0000256" key="16">
    <source>
        <dbReference type="PIRSR" id="PIRSR600823-5"/>
    </source>
</evidence>
<reference evidence="19" key="1">
    <citation type="journal article" date="2017" name="Gigascience">
        <title>The first near-complete assembly of the hexaploid bread wheat genome, Triticum aestivum.</title>
        <authorList>
            <person name="Zimin A.V."/>
            <person name="Puiu D."/>
            <person name="Hall R."/>
            <person name="Kingan S."/>
            <person name="Clavijo B.J."/>
            <person name="Salzberg S.L."/>
        </authorList>
    </citation>
    <scope>NUCLEOTIDE SEQUENCE</scope>
    <source>
        <tissue evidence="19">Leaf</tissue>
    </source>
</reference>
<keyword evidence="8 14" id="KW-0408">Iron</keyword>
<evidence type="ECO:0000256" key="3">
    <source>
        <dbReference type="ARBA" id="ARBA00022559"/>
    </source>
</evidence>
<evidence type="ECO:0000256" key="5">
    <source>
        <dbReference type="ARBA" id="ARBA00022723"/>
    </source>
</evidence>
<feature type="binding site" evidence="14">
    <location>
        <position position="252"/>
    </location>
    <ligand>
        <name>Ca(2+)</name>
        <dbReference type="ChEBI" id="CHEBI:29108"/>
        <label>2</label>
    </ligand>
</feature>
<feature type="disulfide bond" evidence="16">
    <location>
        <begin position="128"/>
        <end position="323"/>
    </location>
</feature>
<feature type="binding site" evidence="14">
    <location>
        <position position="81"/>
    </location>
    <ligand>
        <name>Ca(2+)</name>
        <dbReference type="ChEBI" id="CHEBI:29108"/>
        <label>1</label>
    </ligand>
</feature>
<comment type="function">
    <text evidence="17">Removal of H(2)O(2), oxidation of toxic reductants, biosynthesis and degradation of lignin, suberization, auxin catabolism, response to environmental stresses such as wounding, pathogen attack and oxidative stress.</text>
</comment>
<keyword evidence="4 17" id="KW-0349">Heme</keyword>
<keyword evidence="11 17" id="KW-0376">Hydrogen peroxide</keyword>
<keyword evidence="17" id="KW-0732">Signal</keyword>
<evidence type="ECO:0000256" key="2">
    <source>
        <dbReference type="ARBA" id="ARBA00006873"/>
    </source>
</evidence>
<dbReference type="InterPro" id="IPR019794">
    <property type="entry name" value="Peroxidases_AS"/>
</dbReference>
<keyword evidence="17" id="KW-0964">Secreted</keyword>
<feature type="binding site" evidence="14">
    <location>
        <position position="249"/>
    </location>
    <ligand>
        <name>Ca(2+)</name>
        <dbReference type="ChEBI" id="CHEBI:29108"/>
        <label>2</label>
    </ligand>
</feature>
<comment type="catalytic activity">
    <reaction evidence="1 17">
        <text>2 a phenolic donor + H2O2 = 2 a phenolic radical donor + 2 H2O</text>
        <dbReference type="Rhea" id="RHEA:56136"/>
        <dbReference type="ChEBI" id="CHEBI:15377"/>
        <dbReference type="ChEBI" id="CHEBI:16240"/>
        <dbReference type="ChEBI" id="CHEBI:139520"/>
        <dbReference type="ChEBI" id="CHEBI:139521"/>
        <dbReference type="EC" id="1.11.1.7"/>
    </reaction>
</comment>
<evidence type="ECO:0000256" key="14">
    <source>
        <dbReference type="PIRSR" id="PIRSR600823-3"/>
    </source>
</evidence>
<dbReference type="STRING" id="4565.A0A077RY28"/>
<dbReference type="InterPro" id="IPR010255">
    <property type="entry name" value="Haem_peroxidase_sf"/>
</dbReference>
<dbReference type="InterPro" id="IPR033905">
    <property type="entry name" value="Secretory_peroxidase"/>
</dbReference>
<comment type="subcellular location">
    <subcellularLocation>
        <location evidence="17">Secreted</location>
    </subcellularLocation>
</comment>
<keyword evidence="7 17" id="KW-0560">Oxidoreductase</keyword>